<gene>
    <name evidence="3" type="ORF">AAG570_007503</name>
</gene>
<feature type="compositionally biased region" description="Polar residues" evidence="1">
    <location>
        <begin position="756"/>
        <end position="766"/>
    </location>
</feature>
<feature type="compositionally biased region" description="Pro residues" evidence="1">
    <location>
        <begin position="1"/>
        <end position="10"/>
    </location>
</feature>
<evidence type="ECO:0000313" key="4">
    <source>
        <dbReference type="Proteomes" id="UP001558652"/>
    </source>
</evidence>
<feature type="region of interest" description="Disordered" evidence="1">
    <location>
        <begin position="1"/>
        <end position="22"/>
    </location>
</feature>
<dbReference type="EMBL" id="JBFDAA010000020">
    <property type="protein sequence ID" value="KAL1115473.1"/>
    <property type="molecule type" value="Genomic_DNA"/>
</dbReference>
<keyword evidence="2" id="KW-1133">Transmembrane helix</keyword>
<reference evidence="3 4" key="1">
    <citation type="submission" date="2024-07" db="EMBL/GenBank/DDBJ databases">
        <title>Chromosome-level genome assembly of the water stick insect Ranatra chinensis (Heteroptera: Nepidae).</title>
        <authorList>
            <person name="Liu X."/>
        </authorList>
    </citation>
    <scope>NUCLEOTIDE SEQUENCE [LARGE SCALE GENOMIC DNA]</scope>
    <source>
        <strain evidence="3">Cailab_2021Rc</strain>
        <tissue evidence="3">Muscle</tissue>
    </source>
</reference>
<evidence type="ECO:0000313" key="3">
    <source>
        <dbReference type="EMBL" id="KAL1115473.1"/>
    </source>
</evidence>
<sequence>MAEGPAPPQVGGPTSHSPGGVYGGRTTVTLDVYLLWEWVQHCCIRDLLPARRRQWRLGRDRPLGAGHRVDQPITVVEECTTGTVTLEAEIPTGEESGDLEGVDLLEYSGRHREGLTALYFEVDHWSDYIETCMKFHQDRDKLHEPESLQEVDRFIDNQLEAFKMDWIPPVVYYDVEVALDVGLNTYITYLTRGEHPGAKLARKFLLKLARRYVRRSLPFEHIDIVIETLGYKPFKPRLSSALVPSTETSWPPRVVMRKGISIVVCRLIAFFSGGDQVACHNFGSRRPRVLSRNKFLGHQQHALDVLFFFFPDRKRKTLVIQHLIEFIEANGPNRLRAIELLKILLYEIKWTDIEPWAKLVVHKLCAMLSSTKDAGTSRRLQECVLALTRQFDGGRSSTALRTLLVRQASRVSLGYGRSVIADTLYLVNDSLCLGDLAGDEGTAFLSSLLLMMDDIDPDVAIRAFQIAIELVDPRCRRNRKLPAQYVIPRGYMTKVVHLALGVLGRPEWTASWRFKGDDDQRSPFVANFFDERYVDVLRTLMTAYITHSRYPQTLHSIFVLNCLLFMTVKSPSKAKIAVRFTLNLQKATLVYEKFGRKRLSYLLGTVLCLLSLVGSVYSIPGLVEMAERLERSRLLEAPSILPPTRAPPASRVLPDWRPQDNLLVDETTASSIVSRWYDEGIEERSGGVKEDDFERYVMKISVRMGGRSGGIKEDNIENHRKAISRGHGARSLEVRDEELEGHGRKIGSGKRGRSLDGTTISRSRGG</sequence>
<accession>A0ABD0Y922</accession>
<feature type="transmembrane region" description="Helical" evidence="2">
    <location>
        <begin position="601"/>
        <end position="623"/>
    </location>
</feature>
<keyword evidence="2" id="KW-0472">Membrane</keyword>
<proteinExistence type="predicted"/>
<evidence type="ECO:0000256" key="1">
    <source>
        <dbReference type="SAM" id="MobiDB-lite"/>
    </source>
</evidence>
<keyword evidence="2" id="KW-0812">Transmembrane</keyword>
<organism evidence="3 4">
    <name type="scientific">Ranatra chinensis</name>
    <dbReference type="NCBI Taxonomy" id="642074"/>
    <lineage>
        <taxon>Eukaryota</taxon>
        <taxon>Metazoa</taxon>
        <taxon>Ecdysozoa</taxon>
        <taxon>Arthropoda</taxon>
        <taxon>Hexapoda</taxon>
        <taxon>Insecta</taxon>
        <taxon>Pterygota</taxon>
        <taxon>Neoptera</taxon>
        <taxon>Paraneoptera</taxon>
        <taxon>Hemiptera</taxon>
        <taxon>Heteroptera</taxon>
        <taxon>Panheteroptera</taxon>
        <taxon>Nepomorpha</taxon>
        <taxon>Nepidae</taxon>
        <taxon>Ranatrinae</taxon>
        <taxon>Ranatra</taxon>
    </lineage>
</organism>
<feature type="region of interest" description="Disordered" evidence="1">
    <location>
        <begin position="724"/>
        <end position="766"/>
    </location>
</feature>
<name>A0ABD0Y922_9HEMI</name>
<dbReference type="AlphaFoldDB" id="A0ABD0Y922"/>
<keyword evidence="4" id="KW-1185">Reference proteome</keyword>
<evidence type="ECO:0000256" key="2">
    <source>
        <dbReference type="SAM" id="Phobius"/>
    </source>
</evidence>
<protein>
    <submittedName>
        <fullName evidence="3">Uncharacterized protein</fullName>
    </submittedName>
</protein>
<comment type="caution">
    <text evidence="3">The sequence shown here is derived from an EMBL/GenBank/DDBJ whole genome shotgun (WGS) entry which is preliminary data.</text>
</comment>
<dbReference type="Proteomes" id="UP001558652">
    <property type="component" value="Unassembled WGS sequence"/>
</dbReference>